<name>A0ABP0MR85_9DINO</name>
<comment type="caution">
    <text evidence="2">The sequence shown here is derived from an EMBL/GenBank/DDBJ whole genome shotgun (WGS) entry which is preliminary data.</text>
</comment>
<dbReference type="Proteomes" id="UP001642484">
    <property type="component" value="Unassembled WGS sequence"/>
</dbReference>
<evidence type="ECO:0000313" key="2">
    <source>
        <dbReference type="EMBL" id="CAK9053222.1"/>
    </source>
</evidence>
<protein>
    <submittedName>
        <fullName evidence="2">Uncharacterized protein</fullName>
    </submittedName>
</protein>
<reference evidence="2 3" key="1">
    <citation type="submission" date="2024-02" db="EMBL/GenBank/DDBJ databases">
        <authorList>
            <person name="Chen Y."/>
            <person name="Shah S."/>
            <person name="Dougan E. K."/>
            <person name="Thang M."/>
            <person name="Chan C."/>
        </authorList>
    </citation>
    <scope>NUCLEOTIDE SEQUENCE [LARGE SCALE GENOMIC DNA]</scope>
</reference>
<sequence>MPVDITPVLKEWMDQDELVSQAAVHNLVSIGVGMDIDAAESHGILLAPVMKHLGLKPCIQVVMDLVLCMYTNCKPYGKKVPSSNLPVYISSKVALYPALSSVMCMFFLGGAQGTTIRKHSWYIRRLITTWSRWAKRGSCPRSEGQRLLFEAAGIPIPERSESGTTEGDEDEDEYEGMEGEEEDEFEDDECVNGDDVADEDGEDEGDGCDDHDDVEAEKVVTTNEAEVTRCDERVPTHSEEVPKCGDQPPDQSEVLDQPDGQTVPTCFSPTLAVAMDVVVTPPPKRCFVDRRGSSSSILSGDKVADPKLAELQALREIEEELKHLTALHLMKQPTIGTMGNDSMDPMDLMDTFPLLPAYMDDVAENLKKTLVFEPLPSSKESHGDESSPKPVPMESDGGESSPKPSPMDPLLSCKPDQSQELAPEEAIPSQHPTPSQPPWLRTLQ</sequence>
<gene>
    <name evidence="2" type="ORF">CCMP2556_LOCUS26757</name>
</gene>
<feature type="compositionally biased region" description="Acidic residues" evidence="1">
    <location>
        <begin position="166"/>
        <end position="212"/>
    </location>
</feature>
<feature type="region of interest" description="Disordered" evidence="1">
    <location>
        <begin position="374"/>
        <end position="444"/>
    </location>
</feature>
<organism evidence="2 3">
    <name type="scientific">Durusdinium trenchii</name>
    <dbReference type="NCBI Taxonomy" id="1381693"/>
    <lineage>
        <taxon>Eukaryota</taxon>
        <taxon>Sar</taxon>
        <taxon>Alveolata</taxon>
        <taxon>Dinophyceae</taxon>
        <taxon>Suessiales</taxon>
        <taxon>Symbiodiniaceae</taxon>
        <taxon>Durusdinium</taxon>
    </lineage>
</organism>
<keyword evidence="3" id="KW-1185">Reference proteome</keyword>
<dbReference type="EMBL" id="CAXAMN010018890">
    <property type="protein sequence ID" value="CAK9053222.1"/>
    <property type="molecule type" value="Genomic_DNA"/>
</dbReference>
<feature type="region of interest" description="Disordered" evidence="1">
    <location>
        <begin position="152"/>
        <end position="212"/>
    </location>
</feature>
<accession>A0ABP0MR85</accession>
<evidence type="ECO:0000313" key="3">
    <source>
        <dbReference type="Proteomes" id="UP001642484"/>
    </source>
</evidence>
<evidence type="ECO:0000256" key="1">
    <source>
        <dbReference type="SAM" id="MobiDB-lite"/>
    </source>
</evidence>
<proteinExistence type="predicted"/>